<dbReference type="InterPro" id="IPR036396">
    <property type="entry name" value="Cyt_P450_sf"/>
</dbReference>
<feature type="binding site" description="axial binding residue" evidence="2">
    <location>
        <position position="438"/>
    </location>
    <ligand>
        <name>heme</name>
        <dbReference type="ChEBI" id="CHEBI:30413"/>
    </ligand>
    <ligandPart>
        <name>Fe</name>
        <dbReference type="ChEBI" id="CHEBI:18248"/>
    </ligandPart>
</feature>
<dbReference type="PRINTS" id="PR00463">
    <property type="entry name" value="EP450I"/>
</dbReference>
<dbReference type="PANTHER" id="PTHR47951">
    <property type="entry name" value="OS08G0547900 PROTEIN"/>
    <property type="match status" value="1"/>
</dbReference>
<evidence type="ECO:0000313" key="4">
    <source>
        <dbReference type="EMBL" id="KAJ9549950.1"/>
    </source>
</evidence>
<comment type="cofactor">
    <cofactor evidence="2">
        <name>heme</name>
        <dbReference type="ChEBI" id="CHEBI:30413"/>
    </cofactor>
</comment>
<keyword evidence="2 3" id="KW-0349">Heme</keyword>
<dbReference type="InterPro" id="IPR002401">
    <property type="entry name" value="Cyt_P450_E_grp-I"/>
</dbReference>
<dbReference type="Pfam" id="PF00067">
    <property type="entry name" value="p450"/>
    <property type="match status" value="1"/>
</dbReference>
<name>A0AA38WF77_9ASTR</name>
<dbReference type="Proteomes" id="UP001172457">
    <property type="component" value="Chromosome 5"/>
</dbReference>
<reference evidence="4" key="1">
    <citation type="submission" date="2023-03" db="EMBL/GenBank/DDBJ databases">
        <title>Chromosome-scale reference genome and RAD-based genetic map of yellow starthistle (Centaurea solstitialis) reveal putative structural variation and QTLs associated with invader traits.</title>
        <authorList>
            <person name="Reatini B."/>
            <person name="Cang F.A."/>
            <person name="Jiang Q."/>
            <person name="Mckibben M.T.W."/>
            <person name="Barker M.S."/>
            <person name="Rieseberg L.H."/>
            <person name="Dlugosch K.M."/>
        </authorList>
    </citation>
    <scope>NUCLEOTIDE SEQUENCE</scope>
    <source>
        <strain evidence="4">CAN-66</strain>
        <tissue evidence="4">Leaf</tissue>
    </source>
</reference>
<dbReference type="SUPFAM" id="SSF48264">
    <property type="entry name" value="Cytochrome P450"/>
    <property type="match status" value="1"/>
</dbReference>
<evidence type="ECO:0000256" key="2">
    <source>
        <dbReference type="PIRSR" id="PIRSR602401-1"/>
    </source>
</evidence>
<evidence type="ECO:0000256" key="3">
    <source>
        <dbReference type="RuleBase" id="RU000461"/>
    </source>
</evidence>
<dbReference type="AlphaFoldDB" id="A0AA38WF77"/>
<gene>
    <name evidence="4" type="ORF">OSB04_022493</name>
</gene>
<evidence type="ECO:0000313" key="5">
    <source>
        <dbReference type="Proteomes" id="UP001172457"/>
    </source>
</evidence>
<sequence>MALYFATPFLSHFNHNSQNDIKHHLVMVRPRSRITRFCYRKICYFMLQIRRKYKYHLSIAAGTSRVTRSGLPPFLGPNLHHEFTKLAQIYGPIFKLKLGSKTHIVISSPGLAEVVARELDDVFANRDPPAAALEISHGGKSIVWANNNALWRNMRKVFVYEVLSGKNLEASHVFRRAEVRKTVRRVYDAMGTEVVLWRVMFSWSLNVMTSMIWGKSSDGIGVEELREVLSRIVKLLGTANVSDFFPAMARLDLQGVVRDMKRQKTVLGGIFDRIINERMASKVEETIDQKGRRDFLQTLLELKEQNTTSSFTFTQIKTLFMDSIVGATDTTSTTVEWTMAELLQHPNIMKAVQNELEEVVGLNNIVEESHIPKLRGYTVPKGSNVYLNVWAIHRNPEYWENPLEFTPERFINPDGTTKFDFNGNNLKYFPFGSGRRKCPGIRLGEKMVVYVLASLLHSFNWSLPDGKELDLSDKFGIDLKKKERLIVIPSQRLADKNLYM</sequence>
<proteinExistence type="inferred from homology"/>
<comment type="similarity">
    <text evidence="3">Belongs to the cytochrome P450 family.</text>
</comment>
<keyword evidence="2 3" id="KW-0479">Metal-binding</keyword>
<dbReference type="GO" id="GO:0005506">
    <property type="term" value="F:iron ion binding"/>
    <property type="evidence" value="ECO:0007669"/>
    <property type="project" value="InterPro"/>
</dbReference>
<keyword evidence="5" id="KW-1185">Reference proteome</keyword>
<dbReference type="GO" id="GO:0020037">
    <property type="term" value="F:heme binding"/>
    <property type="evidence" value="ECO:0007669"/>
    <property type="project" value="InterPro"/>
</dbReference>
<comment type="caution">
    <text evidence="4">The sequence shown here is derived from an EMBL/GenBank/DDBJ whole genome shotgun (WGS) entry which is preliminary data.</text>
</comment>
<dbReference type="InterPro" id="IPR017972">
    <property type="entry name" value="Cyt_P450_CS"/>
</dbReference>
<dbReference type="PROSITE" id="PS00086">
    <property type="entry name" value="CYTOCHROME_P450"/>
    <property type="match status" value="1"/>
</dbReference>
<keyword evidence="2 3" id="KW-0408">Iron</keyword>
<dbReference type="EMBL" id="JARYMX010000005">
    <property type="protein sequence ID" value="KAJ9549950.1"/>
    <property type="molecule type" value="Genomic_DNA"/>
</dbReference>
<dbReference type="GO" id="GO:0016705">
    <property type="term" value="F:oxidoreductase activity, acting on paired donors, with incorporation or reduction of molecular oxygen"/>
    <property type="evidence" value="ECO:0007669"/>
    <property type="project" value="InterPro"/>
</dbReference>
<accession>A0AA38WF77</accession>
<evidence type="ECO:0000256" key="1">
    <source>
        <dbReference type="ARBA" id="ARBA00023002"/>
    </source>
</evidence>
<dbReference type="InterPro" id="IPR001128">
    <property type="entry name" value="Cyt_P450"/>
</dbReference>
<organism evidence="4 5">
    <name type="scientific">Centaurea solstitialis</name>
    <name type="common">yellow star-thistle</name>
    <dbReference type="NCBI Taxonomy" id="347529"/>
    <lineage>
        <taxon>Eukaryota</taxon>
        <taxon>Viridiplantae</taxon>
        <taxon>Streptophyta</taxon>
        <taxon>Embryophyta</taxon>
        <taxon>Tracheophyta</taxon>
        <taxon>Spermatophyta</taxon>
        <taxon>Magnoliopsida</taxon>
        <taxon>eudicotyledons</taxon>
        <taxon>Gunneridae</taxon>
        <taxon>Pentapetalae</taxon>
        <taxon>asterids</taxon>
        <taxon>campanulids</taxon>
        <taxon>Asterales</taxon>
        <taxon>Asteraceae</taxon>
        <taxon>Carduoideae</taxon>
        <taxon>Cardueae</taxon>
        <taxon>Centaureinae</taxon>
        <taxon>Centaurea</taxon>
    </lineage>
</organism>
<evidence type="ECO:0008006" key="6">
    <source>
        <dbReference type="Google" id="ProtNLM"/>
    </source>
</evidence>
<dbReference type="GO" id="GO:0004497">
    <property type="term" value="F:monooxygenase activity"/>
    <property type="evidence" value="ECO:0007669"/>
    <property type="project" value="UniProtKB-KW"/>
</dbReference>
<keyword evidence="1 3" id="KW-0560">Oxidoreductase</keyword>
<keyword evidence="3" id="KW-0503">Monooxygenase</keyword>
<protein>
    <recommendedName>
        <fullName evidence="6">Cytochrome P450</fullName>
    </recommendedName>
</protein>
<dbReference type="PANTHER" id="PTHR47951:SF7">
    <property type="entry name" value="FLAVONOID 3',5'-HYDROXYLASE-LIKE ISOFORM X1"/>
    <property type="match status" value="1"/>
</dbReference>
<dbReference type="PRINTS" id="PR00385">
    <property type="entry name" value="P450"/>
</dbReference>
<dbReference type="Gene3D" id="1.10.630.10">
    <property type="entry name" value="Cytochrome P450"/>
    <property type="match status" value="1"/>
</dbReference>